<dbReference type="AlphaFoldDB" id="A0A1H6WWN8"/>
<dbReference type="EMBL" id="FNYA01000007">
    <property type="protein sequence ID" value="SEJ21341.1"/>
    <property type="molecule type" value="Genomic_DNA"/>
</dbReference>
<dbReference type="InterPro" id="IPR031345">
    <property type="entry name" value="T9SS_Plug_N"/>
</dbReference>
<dbReference type="InterPro" id="IPR013783">
    <property type="entry name" value="Ig-like_fold"/>
</dbReference>
<keyword evidence="3" id="KW-1185">Reference proteome</keyword>
<dbReference type="RefSeq" id="WP_091314698.1">
    <property type="nucleotide sequence ID" value="NZ_CBCSJU010000003.1"/>
</dbReference>
<dbReference type="OrthoDB" id="1522602at2"/>
<accession>A0A1H6WWN8</accession>
<dbReference type="STRING" id="402734.SAMN05660918_2674"/>
<organism evidence="2 3">
    <name type="scientific">Flavobacterium terrigena</name>
    <dbReference type="NCBI Taxonomy" id="402734"/>
    <lineage>
        <taxon>Bacteria</taxon>
        <taxon>Pseudomonadati</taxon>
        <taxon>Bacteroidota</taxon>
        <taxon>Flavobacteriia</taxon>
        <taxon>Flavobacteriales</taxon>
        <taxon>Flavobacteriaceae</taxon>
        <taxon>Flavobacterium</taxon>
    </lineage>
</organism>
<dbReference type="InterPro" id="IPR014756">
    <property type="entry name" value="Ig_E-set"/>
</dbReference>
<reference evidence="3" key="1">
    <citation type="submission" date="2016-10" db="EMBL/GenBank/DDBJ databases">
        <authorList>
            <person name="Varghese N."/>
            <person name="Submissions S."/>
        </authorList>
    </citation>
    <scope>NUCLEOTIDE SEQUENCE [LARGE SCALE GENOMIC DNA]</scope>
    <source>
        <strain evidence="3">DSM 17934</strain>
    </source>
</reference>
<dbReference type="SUPFAM" id="SSF81296">
    <property type="entry name" value="E set domains"/>
    <property type="match status" value="1"/>
</dbReference>
<proteinExistence type="predicted"/>
<gene>
    <name evidence="2" type="ORF">SAMN05660918_2674</name>
</gene>
<protein>
    <recommendedName>
        <fullName evidence="1">Type 9 secretion system plug protein N-terminal domain-containing protein</fullName>
    </recommendedName>
</protein>
<name>A0A1H6WWN8_9FLAO</name>
<feature type="domain" description="Type 9 secretion system plug protein N-terminal" evidence="1">
    <location>
        <begin position="29"/>
        <end position="149"/>
    </location>
</feature>
<evidence type="ECO:0000259" key="1">
    <source>
        <dbReference type="Pfam" id="PF17116"/>
    </source>
</evidence>
<evidence type="ECO:0000313" key="3">
    <source>
        <dbReference type="Proteomes" id="UP000199702"/>
    </source>
</evidence>
<sequence>MKNLFRIITLLLSTFVFSQEKEVAPPYNIKTVSFSQNVNNTIPFFRLGENFDLQFDDLYGNEADYYYTIEQYNYDWTPSQLLKNEYLNGLDNQRIQNYQNSLNCLQIYSHYTLSFPNKFNQITKSGNYIVKIFDDEQEIVFSKKFILYEDNTSVGITIRRSRDMETLYQKQNIEFFIDYKDKPLQNPKENIKVSIYQNGKFSNAIHNIKPQYTIGTQMIYRYNKETQFWAGNEFLNFENKNIRGTTNSVFKVTTGDIYNSYLYTNEARKNKIYTYFPDINGNFFVNNLNSTQNTIEADYSWVYFSLLSDVNPLEKSVYVTGMFNNYQISDEFKMEYNQETKLFEKPILLKQGFTNYQYTLVDKNGKIDEQNAIDGNFYQTENEYIVLVYYKGGAERYDRIIGIGRANSTEIKN</sequence>
<dbReference type="Gene3D" id="2.60.40.10">
    <property type="entry name" value="Immunoglobulins"/>
    <property type="match status" value="1"/>
</dbReference>
<dbReference type="Proteomes" id="UP000199702">
    <property type="component" value="Unassembled WGS sequence"/>
</dbReference>
<dbReference type="Pfam" id="PF17116">
    <property type="entry name" value="T9SS_plug_1st"/>
    <property type="match status" value="1"/>
</dbReference>
<evidence type="ECO:0000313" key="2">
    <source>
        <dbReference type="EMBL" id="SEJ21341.1"/>
    </source>
</evidence>